<dbReference type="InterPro" id="IPR051547">
    <property type="entry name" value="TDP2-like"/>
</dbReference>
<dbReference type="InterPro" id="IPR005135">
    <property type="entry name" value="Endo/exonuclease/phosphatase"/>
</dbReference>
<feature type="domain" description="Endonuclease/exonuclease/phosphatase" evidence="2">
    <location>
        <begin position="15"/>
        <end position="261"/>
    </location>
</feature>
<dbReference type="PANTHER" id="PTHR15822:SF23">
    <property type="entry name" value="ENDONUCLEASE_EXONUCLEASE_PHOSPHATASE FAMILY PROTEIN"/>
    <property type="match status" value="1"/>
</dbReference>
<protein>
    <submittedName>
        <fullName evidence="3">Endonuclease/exonuclease/phosphatase family protein</fullName>
    </submittedName>
</protein>
<evidence type="ECO:0000259" key="2">
    <source>
        <dbReference type="Pfam" id="PF03372"/>
    </source>
</evidence>
<comment type="caution">
    <text evidence="3">The sequence shown here is derived from an EMBL/GenBank/DDBJ whole genome shotgun (WGS) entry which is preliminary data.</text>
</comment>
<proteinExistence type="predicted"/>
<accession>A0ABS6TF02</accession>
<dbReference type="Pfam" id="PF03372">
    <property type="entry name" value="Exo_endo_phos"/>
    <property type="match status" value="1"/>
</dbReference>
<dbReference type="CDD" id="cd09079">
    <property type="entry name" value="RgfB-like"/>
    <property type="match status" value="1"/>
</dbReference>
<evidence type="ECO:0000313" key="3">
    <source>
        <dbReference type="EMBL" id="MBV7391516.1"/>
    </source>
</evidence>
<evidence type="ECO:0000313" key="4">
    <source>
        <dbReference type="Proteomes" id="UP000774130"/>
    </source>
</evidence>
<dbReference type="Proteomes" id="UP000774130">
    <property type="component" value="Unassembled WGS sequence"/>
</dbReference>
<name>A0ABS6TF02_9ENTE</name>
<organism evidence="3 4">
    <name type="scientific">Enterococcus alishanensis</name>
    <dbReference type="NCBI Taxonomy" id="1303817"/>
    <lineage>
        <taxon>Bacteria</taxon>
        <taxon>Bacillati</taxon>
        <taxon>Bacillota</taxon>
        <taxon>Bacilli</taxon>
        <taxon>Lactobacillales</taxon>
        <taxon>Enterococcaceae</taxon>
        <taxon>Enterococcus</taxon>
    </lineage>
</organism>
<keyword evidence="3" id="KW-0540">Nuclease</keyword>
<dbReference type="EMBL" id="JAHUZB010000005">
    <property type="protein sequence ID" value="MBV7391516.1"/>
    <property type="molecule type" value="Genomic_DNA"/>
</dbReference>
<dbReference type="GO" id="GO:0004519">
    <property type="term" value="F:endonuclease activity"/>
    <property type="evidence" value="ECO:0007669"/>
    <property type="project" value="UniProtKB-KW"/>
</dbReference>
<evidence type="ECO:0000256" key="1">
    <source>
        <dbReference type="ARBA" id="ARBA00022801"/>
    </source>
</evidence>
<sequence length="271" mass="31394">MNFLTFNTHSWLENNDQQQVEVLAQKILKEDISIIALQEVNQKTTSKEIQVDHYFQLNNEQQSIHEDNFAYCVVNRLRDLGTNYYWSWAFNHIGYDKYHEGVAILSKTPFQAEVIKISLEDDPADYHTRKALLGKSESLCFLSGHFSWWSQSSGFAYEWRKVEGRLWDEKLPLIIMGDFNNPANQRDQGRDLVLASQLNLQDSFEVATEKVGEGTIPGGIDGWKKNAQSLRIDYIFLAQEFLVEKYQIVFDNISDLQISDHYGVLIKTSLK</sequence>
<reference evidence="3 4" key="1">
    <citation type="submission" date="2021-06" db="EMBL/GenBank/DDBJ databases">
        <title>Enterococcus alishanensis sp. nov., a novel lactic acid bacterium isolated from fresh coffee beans.</title>
        <authorList>
            <person name="Chen Y.-S."/>
        </authorList>
    </citation>
    <scope>NUCLEOTIDE SEQUENCE [LARGE SCALE GENOMIC DNA]</scope>
    <source>
        <strain evidence="3 4">ALS3</strain>
    </source>
</reference>
<keyword evidence="4" id="KW-1185">Reference proteome</keyword>
<keyword evidence="1" id="KW-0378">Hydrolase</keyword>
<gene>
    <name evidence="3" type="ORF">KUA55_12580</name>
</gene>
<dbReference type="PANTHER" id="PTHR15822">
    <property type="entry name" value="TRAF AND TNF RECEPTOR-ASSOCIATED PROTEIN"/>
    <property type="match status" value="1"/>
</dbReference>
<keyword evidence="3" id="KW-0255">Endonuclease</keyword>